<evidence type="ECO:0000313" key="4">
    <source>
        <dbReference type="EMBL" id="CDP33713.1"/>
    </source>
</evidence>
<protein>
    <submittedName>
        <fullName evidence="4">ARAD1A15840p</fullName>
    </submittedName>
</protein>
<gene>
    <name evidence="4" type="ORF">GNLVRS02_ARAD1A15840g</name>
</gene>
<reference evidence="4" key="1">
    <citation type="submission" date="2014-02" db="EMBL/GenBank/DDBJ databases">
        <authorList>
            <person name="Genoscope - CEA"/>
        </authorList>
    </citation>
    <scope>NUCLEOTIDE SEQUENCE</scope>
    <source>
        <strain evidence="4">LS3</strain>
    </source>
</reference>
<reference evidence="4" key="2">
    <citation type="submission" date="2014-06" db="EMBL/GenBank/DDBJ databases">
        <title>The complete genome of Blastobotrys (Arxula) adeninivorans LS3 - a yeast of biotechnological interest.</title>
        <authorList>
            <person name="Kunze G."/>
            <person name="Gaillardin C."/>
            <person name="Czernicka M."/>
            <person name="Durrens P."/>
            <person name="Martin T."/>
            <person name="Boer E."/>
            <person name="Gabaldon T."/>
            <person name="Cruz J."/>
            <person name="Talla E."/>
            <person name="Marck C."/>
            <person name="Goffeau A."/>
            <person name="Barbe V."/>
            <person name="Baret P."/>
            <person name="Baronian K."/>
            <person name="Beier S."/>
            <person name="Bleykasten C."/>
            <person name="Bode R."/>
            <person name="Casaregola S."/>
            <person name="Despons L."/>
            <person name="Fairhead C."/>
            <person name="Giersberg M."/>
            <person name="Gierski P."/>
            <person name="Hahnel U."/>
            <person name="Hartmann A."/>
            <person name="Jankowska D."/>
            <person name="Jubin C."/>
            <person name="Jung P."/>
            <person name="Lafontaine I."/>
            <person name="Leh-Louis V."/>
            <person name="Lemaire M."/>
            <person name="Marcet-Houben M."/>
            <person name="Mascher M."/>
            <person name="Morel G."/>
            <person name="Richard G.-F."/>
            <person name="Riechen J."/>
            <person name="Sacerdot C."/>
            <person name="Sarkar A."/>
            <person name="Savel G."/>
            <person name="Schacherer J."/>
            <person name="Sherman D."/>
            <person name="Straub M.-L."/>
            <person name="Stein N."/>
            <person name="Thierry A."/>
            <person name="Trautwein-Schult A."/>
            <person name="Westhof E."/>
            <person name="Worch S."/>
            <person name="Dujon B."/>
            <person name="Souciet J.-L."/>
            <person name="Wincker P."/>
            <person name="Scholz U."/>
            <person name="Neuveglise N."/>
        </authorList>
    </citation>
    <scope>NUCLEOTIDE SEQUENCE</scope>
    <source>
        <strain evidence="4">LS3</strain>
    </source>
</reference>
<keyword evidence="1" id="KW-0853">WD repeat</keyword>
<dbReference type="PANTHER" id="PTHR44472">
    <property type="entry name" value="DDB1- AND CUL4-ASSOCIATED FACTOR 4-RELATED"/>
    <property type="match status" value="1"/>
</dbReference>
<feature type="region of interest" description="Disordered" evidence="3">
    <location>
        <begin position="35"/>
        <end position="61"/>
    </location>
</feature>
<proteinExistence type="predicted"/>
<evidence type="ECO:0000256" key="2">
    <source>
        <dbReference type="ARBA" id="ARBA00022737"/>
    </source>
</evidence>
<organism evidence="4">
    <name type="scientific">Blastobotrys adeninivorans</name>
    <name type="common">Yeast</name>
    <name type="synonym">Arxula adeninivorans</name>
    <dbReference type="NCBI Taxonomy" id="409370"/>
    <lineage>
        <taxon>Eukaryota</taxon>
        <taxon>Fungi</taxon>
        <taxon>Dikarya</taxon>
        <taxon>Ascomycota</taxon>
        <taxon>Saccharomycotina</taxon>
        <taxon>Dipodascomycetes</taxon>
        <taxon>Dipodascales</taxon>
        <taxon>Trichomonascaceae</taxon>
        <taxon>Blastobotrys</taxon>
    </lineage>
</organism>
<accession>A0A060SYF5</accession>
<dbReference type="Gene3D" id="2.130.10.10">
    <property type="entry name" value="YVTN repeat-like/Quinoprotein amine dehydrogenase"/>
    <property type="match status" value="1"/>
</dbReference>
<dbReference type="GO" id="GO:0080008">
    <property type="term" value="C:Cul4-RING E3 ubiquitin ligase complex"/>
    <property type="evidence" value="ECO:0007669"/>
    <property type="project" value="TreeGrafter"/>
</dbReference>
<evidence type="ECO:0000256" key="3">
    <source>
        <dbReference type="SAM" id="MobiDB-lite"/>
    </source>
</evidence>
<dbReference type="InterPro" id="IPR052254">
    <property type="entry name" value="CUL4-DDB1_E3_ligase_receptor"/>
</dbReference>
<feature type="compositionally biased region" description="Polar residues" evidence="3">
    <location>
        <begin position="49"/>
        <end position="61"/>
    </location>
</feature>
<dbReference type="SUPFAM" id="SSF50978">
    <property type="entry name" value="WD40 repeat-like"/>
    <property type="match status" value="1"/>
</dbReference>
<name>A0A060SYF5_BLAAD</name>
<keyword evidence="2" id="KW-0677">Repeat</keyword>
<dbReference type="EMBL" id="HG937691">
    <property type="protein sequence ID" value="CDP33713.1"/>
    <property type="molecule type" value="Genomic_DNA"/>
</dbReference>
<sequence>MELPGFYYDAERRRYFRITNTGNASAQGMAAYSTASVESQRRKRARTAANGQPSQRPSPPSFTVNQLRLMEPLGSFGPLGGRLKSRAEATLKSKLRLRAERELESGSSPTTMAGGDETGVFVGFSCGTLKYVPANDEQSDVLIDKKGSAISGLNYGRGGILSGTTFGSHEGSGTVNVWLLDEISMSSGQLFTPSRPETFWSSHCSGDGSLLVAGGVGKVWLFDMARAGLDYDRVVKIGSKSDVLTVASCGDFHGFDRNEVVCGTRPGRVMHLDIRDRSKPSSWSHGSGVTHVQHVTNIGNAGKYIVVSGFQDRCGVYDTRFTSKMVAQYPQYRNYSTTAHGFSISDPVMDQPSSTNRYAAIGCDDNVRIYEALTGTLITSIDCKSSVAHWSSNPSWPFKALYLANENLSVYST</sequence>
<evidence type="ECO:0000256" key="1">
    <source>
        <dbReference type="ARBA" id="ARBA00022574"/>
    </source>
</evidence>
<dbReference type="PANTHER" id="PTHR44472:SF1">
    <property type="entry name" value="DDB1 AND CUL4 ASSOCIATED FACTOR 4"/>
    <property type="match status" value="1"/>
</dbReference>
<dbReference type="InterPro" id="IPR036322">
    <property type="entry name" value="WD40_repeat_dom_sf"/>
</dbReference>
<dbReference type="AlphaFoldDB" id="A0A060SYF5"/>
<dbReference type="InterPro" id="IPR015943">
    <property type="entry name" value="WD40/YVTN_repeat-like_dom_sf"/>
</dbReference>